<dbReference type="SMART" id="SM00282">
    <property type="entry name" value="LamG"/>
    <property type="match status" value="2"/>
</dbReference>
<dbReference type="PANTHER" id="PTHR15036">
    <property type="entry name" value="PIKACHURIN-LIKE PROTEIN"/>
    <property type="match status" value="1"/>
</dbReference>
<evidence type="ECO:0000259" key="5">
    <source>
        <dbReference type="PROSITE" id="PS50026"/>
    </source>
</evidence>
<sequence>MQLLSITLITIFLLLTELSLCLCNVHNTYQLKLFTLETPFDDFEFSLLSASLLESQKLNTGNFHKDKSKEYAVGFDETSYVKVRAPKDYGTYLALTFLIKLQQPNGLIYLLLSIHHHFAIYLEDAFLTVHYEIADDYEILRSQHPLLLNKWHRIETDHRQWVESHINGTGRFDEDENSISYFGGAPALEIPLSLGKLNGFSGCLRKVYQNGRFVDLTFGALHMQNVHRCGWDACATTHCEGRAQCTVYRAEPYCKCQFPSFGTLCEKSMRFSNSSHQSLLSDQRDHYNSSIAHLRFDRFSYLKLSDQDIMKQFYYLFSVAGEKLNFSFMILLRNKTNNRSLASGDQILACTSENELVGDYLNLLLSSDNEVKLIVNLGSGPAALTHPTILEPDDLWHNITVLRNGRHISLSVDELSISSVTPGTSVELNVYDAFYIGGLSKIKPSLMGFIGCISHIRIGTEEIESPVKATEAVNIADCFEERK</sequence>
<reference evidence="7" key="1">
    <citation type="submission" date="2022-11" db="UniProtKB">
        <authorList>
            <consortium name="WormBaseParasite"/>
        </authorList>
    </citation>
    <scope>IDENTIFICATION</scope>
</reference>
<accession>A0A915Q4P0</accession>
<dbReference type="Proteomes" id="UP000887581">
    <property type="component" value="Unplaced"/>
</dbReference>
<dbReference type="InterPro" id="IPR050372">
    <property type="entry name" value="Neurexin-related_CASP"/>
</dbReference>
<evidence type="ECO:0000256" key="2">
    <source>
        <dbReference type="PROSITE-ProRule" id="PRU00076"/>
    </source>
</evidence>
<evidence type="ECO:0000313" key="6">
    <source>
        <dbReference type="Proteomes" id="UP000887581"/>
    </source>
</evidence>
<dbReference type="SUPFAM" id="SSF49899">
    <property type="entry name" value="Concanavalin A-like lectins/glucanases"/>
    <property type="match status" value="2"/>
</dbReference>
<dbReference type="CDD" id="cd00110">
    <property type="entry name" value="LamG"/>
    <property type="match status" value="2"/>
</dbReference>
<feature type="chain" id="PRO_5036673620" evidence="3">
    <location>
        <begin position="22"/>
        <end position="483"/>
    </location>
</feature>
<dbReference type="Pfam" id="PF02210">
    <property type="entry name" value="Laminin_G_2"/>
    <property type="match status" value="2"/>
</dbReference>
<dbReference type="GO" id="GO:0016020">
    <property type="term" value="C:membrane"/>
    <property type="evidence" value="ECO:0007669"/>
    <property type="project" value="UniProtKB-SubCell"/>
</dbReference>
<name>A0A915Q4P0_9BILA</name>
<dbReference type="InterPro" id="IPR013320">
    <property type="entry name" value="ConA-like_dom_sf"/>
</dbReference>
<proteinExistence type="predicted"/>
<dbReference type="PROSITE" id="PS50026">
    <property type="entry name" value="EGF_3"/>
    <property type="match status" value="1"/>
</dbReference>
<keyword evidence="2" id="KW-0245">EGF-like domain</keyword>
<protein>
    <submittedName>
        <fullName evidence="7">EGF-like domain-containing protein</fullName>
    </submittedName>
</protein>
<dbReference type="PANTHER" id="PTHR15036:SF85">
    <property type="entry name" value="SP2353, ISOFORM A"/>
    <property type="match status" value="1"/>
</dbReference>
<evidence type="ECO:0000313" key="7">
    <source>
        <dbReference type="WBParaSite" id="sdigi.contig96.g4230.t1"/>
    </source>
</evidence>
<organism evidence="6 7">
    <name type="scientific">Setaria digitata</name>
    <dbReference type="NCBI Taxonomy" id="48799"/>
    <lineage>
        <taxon>Eukaryota</taxon>
        <taxon>Metazoa</taxon>
        <taxon>Ecdysozoa</taxon>
        <taxon>Nematoda</taxon>
        <taxon>Chromadorea</taxon>
        <taxon>Rhabditida</taxon>
        <taxon>Spirurina</taxon>
        <taxon>Spiruromorpha</taxon>
        <taxon>Filarioidea</taxon>
        <taxon>Setariidae</taxon>
        <taxon>Setaria</taxon>
    </lineage>
</organism>
<keyword evidence="6" id="KW-1185">Reference proteome</keyword>
<feature type="domain" description="Laminin G" evidence="4">
    <location>
        <begin position="70"/>
        <end position="234"/>
    </location>
</feature>
<feature type="signal peptide" evidence="3">
    <location>
        <begin position="1"/>
        <end position="21"/>
    </location>
</feature>
<evidence type="ECO:0000259" key="4">
    <source>
        <dbReference type="PROSITE" id="PS50025"/>
    </source>
</evidence>
<dbReference type="PROSITE" id="PS00022">
    <property type="entry name" value="EGF_1"/>
    <property type="match status" value="1"/>
</dbReference>
<dbReference type="InterPro" id="IPR000742">
    <property type="entry name" value="EGF"/>
</dbReference>
<feature type="domain" description="EGF-like" evidence="5">
    <location>
        <begin position="230"/>
        <end position="266"/>
    </location>
</feature>
<dbReference type="Gene3D" id="2.60.120.200">
    <property type="match status" value="2"/>
</dbReference>
<dbReference type="AlphaFoldDB" id="A0A915Q4P0"/>
<dbReference type="InterPro" id="IPR001791">
    <property type="entry name" value="Laminin_G"/>
</dbReference>
<comment type="caution">
    <text evidence="2">Lacks conserved residue(s) required for the propagation of feature annotation.</text>
</comment>
<dbReference type="PROSITE" id="PS50025">
    <property type="entry name" value="LAM_G_DOMAIN"/>
    <property type="match status" value="2"/>
</dbReference>
<feature type="domain" description="Laminin G" evidence="4">
    <location>
        <begin position="291"/>
        <end position="478"/>
    </location>
</feature>
<keyword evidence="1 2" id="KW-1015">Disulfide bond</keyword>
<feature type="disulfide bond" evidence="2">
    <location>
        <begin position="256"/>
        <end position="265"/>
    </location>
</feature>
<evidence type="ECO:0000256" key="1">
    <source>
        <dbReference type="ARBA" id="ARBA00023157"/>
    </source>
</evidence>
<keyword evidence="3" id="KW-0732">Signal</keyword>
<evidence type="ECO:0000256" key="3">
    <source>
        <dbReference type="SAM" id="SignalP"/>
    </source>
</evidence>
<dbReference type="WBParaSite" id="sdigi.contig96.g4230.t1">
    <property type="protein sequence ID" value="sdigi.contig96.g4230.t1"/>
    <property type="gene ID" value="sdigi.contig96.g4230"/>
</dbReference>